<dbReference type="AlphaFoldDB" id="A0AAD7Q4Z3"/>
<dbReference type="KEGG" id="qsa:O6P43_004983"/>
<accession>A0AAD7Q4Z3</accession>
<evidence type="ECO:0000313" key="3">
    <source>
        <dbReference type="Proteomes" id="UP001163823"/>
    </source>
</evidence>
<dbReference type="InterPro" id="IPR012862">
    <property type="entry name" value="DUF1635"/>
</dbReference>
<evidence type="ECO:0000313" key="2">
    <source>
        <dbReference type="EMBL" id="KAJ7975003.1"/>
    </source>
</evidence>
<organism evidence="2 3">
    <name type="scientific">Quillaja saponaria</name>
    <name type="common">Soap bark tree</name>
    <dbReference type="NCBI Taxonomy" id="32244"/>
    <lineage>
        <taxon>Eukaryota</taxon>
        <taxon>Viridiplantae</taxon>
        <taxon>Streptophyta</taxon>
        <taxon>Embryophyta</taxon>
        <taxon>Tracheophyta</taxon>
        <taxon>Spermatophyta</taxon>
        <taxon>Magnoliopsida</taxon>
        <taxon>eudicotyledons</taxon>
        <taxon>Gunneridae</taxon>
        <taxon>Pentapetalae</taxon>
        <taxon>rosids</taxon>
        <taxon>fabids</taxon>
        <taxon>Fabales</taxon>
        <taxon>Quillajaceae</taxon>
        <taxon>Quillaja</taxon>
    </lineage>
</organism>
<feature type="region of interest" description="Disordered" evidence="1">
    <location>
        <begin position="93"/>
        <end position="147"/>
    </location>
</feature>
<comment type="caution">
    <text evidence="2">The sequence shown here is derived from an EMBL/GenBank/DDBJ whole genome shotgun (WGS) entry which is preliminary data.</text>
</comment>
<gene>
    <name evidence="2" type="ORF">O6P43_004983</name>
</gene>
<sequence length="248" mass="28018">MDDECSAFGWEFYYQKEGLDDLRQCLFYSTLELEATIVSAKDEIARRDCDLINLNDLLSKVIKERDEAQAKSQKLMLEKLLLQQELQEKQQLEQNKQKQVQQHQEDTISQNEDELNGSVSNKHPVSAGCDENNIASPTKDPTPQSPSLQVAWELAENKPLPEKGKLLRAVIEAGPLLRTLLLAGPLPQWQHPPPQLNSIEIPPVTISSPCLPSQESCTKPCFNKKRDLVPCEGTDYTPVSKYKKVTLH</sequence>
<keyword evidence="3" id="KW-1185">Reference proteome</keyword>
<name>A0AAD7Q4Z3_QUISA</name>
<dbReference type="Pfam" id="PF07795">
    <property type="entry name" value="DUF1635"/>
    <property type="match status" value="1"/>
</dbReference>
<feature type="compositionally biased region" description="Low complexity" evidence="1">
    <location>
        <begin position="93"/>
        <end position="102"/>
    </location>
</feature>
<reference evidence="2" key="1">
    <citation type="journal article" date="2023" name="Science">
        <title>Elucidation of the pathway for biosynthesis of saponin adjuvants from the soapbark tree.</title>
        <authorList>
            <person name="Reed J."/>
            <person name="Orme A."/>
            <person name="El-Demerdash A."/>
            <person name="Owen C."/>
            <person name="Martin L.B.B."/>
            <person name="Misra R.C."/>
            <person name="Kikuchi S."/>
            <person name="Rejzek M."/>
            <person name="Martin A.C."/>
            <person name="Harkess A."/>
            <person name="Leebens-Mack J."/>
            <person name="Louveau T."/>
            <person name="Stephenson M.J."/>
            <person name="Osbourn A."/>
        </authorList>
    </citation>
    <scope>NUCLEOTIDE SEQUENCE</scope>
    <source>
        <strain evidence="2">S10</strain>
    </source>
</reference>
<dbReference type="PANTHER" id="PTHR33431">
    <property type="entry name" value="ENABLED-LIKE PROTEIN (DUF1635)"/>
    <property type="match status" value="1"/>
</dbReference>
<dbReference type="PANTHER" id="PTHR33431:SF2">
    <property type="entry name" value="CAMP-DEPENDENT PROTEIN KINASE CATALYTIC SUBUNIT-LIKE"/>
    <property type="match status" value="1"/>
</dbReference>
<evidence type="ECO:0000256" key="1">
    <source>
        <dbReference type="SAM" id="MobiDB-lite"/>
    </source>
</evidence>
<feature type="compositionally biased region" description="Polar residues" evidence="1">
    <location>
        <begin position="133"/>
        <end position="147"/>
    </location>
</feature>
<dbReference type="EMBL" id="JARAOO010000003">
    <property type="protein sequence ID" value="KAJ7975003.1"/>
    <property type="molecule type" value="Genomic_DNA"/>
</dbReference>
<dbReference type="Proteomes" id="UP001163823">
    <property type="component" value="Chromosome 3"/>
</dbReference>
<proteinExistence type="predicted"/>
<protein>
    <submittedName>
        <fullName evidence="2">DUF1635 family protein</fullName>
    </submittedName>
</protein>